<comment type="caution">
    <text evidence="1">The sequence shown here is derived from an EMBL/GenBank/DDBJ whole genome shotgun (WGS) entry which is preliminary data.</text>
</comment>
<dbReference type="EMBL" id="CAMXCT010003646">
    <property type="protein sequence ID" value="CAI4005522.1"/>
    <property type="molecule type" value="Genomic_DNA"/>
</dbReference>
<organism evidence="1">
    <name type="scientific">Cladocopium goreaui</name>
    <dbReference type="NCBI Taxonomy" id="2562237"/>
    <lineage>
        <taxon>Eukaryota</taxon>
        <taxon>Sar</taxon>
        <taxon>Alveolata</taxon>
        <taxon>Dinophyceae</taxon>
        <taxon>Suessiales</taxon>
        <taxon>Symbiodiniaceae</taxon>
        <taxon>Cladocopium</taxon>
    </lineage>
</organism>
<dbReference type="Proteomes" id="UP001152797">
    <property type="component" value="Unassembled WGS sequence"/>
</dbReference>
<reference evidence="1" key="1">
    <citation type="submission" date="2022-10" db="EMBL/GenBank/DDBJ databases">
        <authorList>
            <person name="Chen Y."/>
            <person name="Dougan E. K."/>
            <person name="Chan C."/>
            <person name="Rhodes N."/>
            <person name="Thang M."/>
        </authorList>
    </citation>
    <scope>NUCLEOTIDE SEQUENCE</scope>
</reference>
<protein>
    <submittedName>
        <fullName evidence="1">Uncharacterized protein</fullName>
    </submittedName>
</protein>
<evidence type="ECO:0000313" key="1">
    <source>
        <dbReference type="EMBL" id="CAI4005522.1"/>
    </source>
</evidence>
<dbReference type="AlphaFoldDB" id="A0A9P1DBF9"/>
<keyword evidence="3" id="KW-1185">Reference proteome</keyword>
<dbReference type="EMBL" id="CAMXCT020003646">
    <property type="protein sequence ID" value="CAL1158897.1"/>
    <property type="molecule type" value="Genomic_DNA"/>
</dbReference>
<accession>A0A9P1DBF9</accession>
<evidence type="ECO:0000313" key="3">
    <source>
        <dbReference type="Proteomes" id="UP001152797"/>
    </source>
</evidence>
<sequence>MGGRLPKPWCRAFSTDEMPEEVHQAPRRAGLTRQSKGFDELAFDKPLLADSVDLRGSWDETTMPRSNVPTAESSKQAEFVLPDRRAVAAALQRAEAVPALLTGPREVRRAPLAPPRLQVEEDWPEEARAEFLLAFQQQMDAIREEDEKKAKQERQELWETIVHHLVGQWQGDGQDFTVQQVGDALKVRRERGGSRQSAEATLWLDNRGRVVWGKHQSVLVRSIGSKEIQWCRRTVGKSQPIRCGPVVARNGQVLRWQKLTEDSVEKHRFSRWFSVRWESLAKPKGPQKRLAEVERKLGELILYEAQRYHNKHLCFLPKAVQNRALWDEVFSSCEAAVRNSDLMQLVAEIAAYEDFVDEGNYNVVLSSEQFWHRSQLGVKEANLLLLATPALQAQVLHTWRPKEGLSQEARGRALRNFMGQVGPRLQVSSGMNSPQLTRRRKELQPRCIETVLGLLSQAQTLRWSRLRLIFLKR</sequence>
<reference evidence="2" key="2">
    <citation type="submission" date="2024-04" db="EMBL/GenBank/DDBJ databases">
        <authorList>
            <person name="Chen Y."/>
            <person name="Shah S."/>
            <person name="Dougan E. K."/>
            <person name="Thang M."/>
            <person name="Chan C."/>
        </authorList>
    </citation>
    <scope>NUCLEOTIDE SEQUENCE [LARGE SCALE GENOMIC DNA]</scope>
</reference>
<name>A0A9P1DBF9_9DINO</name>
<gene>
    <name evidence="1" type="ORF">C1SCF055_LOCUS31237</name>
</gene>
<evidence type="ECO:0000313" key="2">
    <source>
        <dbReference type="EMBL" id="CAL1158897.1"/>
    </source>
</evidence>
<proteinExistence type="predicted"/>
<dbReference type="EMBL" id="CAMXCT030003646">
    <property type="protein sequence ID" value="CAL4792834.1"/>
    <property type="molecule type" value="Genomic_DNA"/>
</dbReference>